<accession>A0ACB8QUU1</accession>
<evidence type="ECO:0000313" key="2">
    <source>
        <dbReference type="Proteomes" id="UP000814128"/>
    </source>
</evidence>
<gene>
    <name evidence="1" type="ORF">K488DRAFT_83327</name>
</gene>
<reference evidence="1" key="2">
    <citation type="journal article" date="2022" name="New Phytol.">
        <title>Evolutionary transition to the ectomycorrhizal habit in the genomes of a hyperdiverse lineage of mushroom-forming fungi.</title>
        <authorList>
            <person name="Looney B."/>
            <person name="Miyauchi S."/>
            <person name="Morin E."/>
            <person name="Drula E."/>
            <person name="Courty P.E."/>
            <person name="Kohler A."/>
            <person name="Kuo A."/>
            <person name="LaButti K."/>
            <person name="Pangilinan J."/>
            <person name="Lipzen A."/>
            <person name="Riley R."/>
            <person name="Andreopoulos W."/>
            <person name="He G."/>
            <person name="Johnson J."/>
            <person name="Nolan M."/>
            <person name="Tritt A."/>
            <person name="Barry K.W."/>
            <person name="Grigoriev I.V."/>
            <person name="Nagy L.G."/>
            <person name="Hibbett D."/>
            <person name="Henrissat B."/>
            <person name="Matheny P.B."/>
            <person name="Labbe J."/>
            <person name="Martin F.M."/>
        </authorList>
    </citation>
    <scope>NUCLEOTIDE SEQUENCE</scope>
    <source>
        <strain evidence="1">EC-137</strain>
    </source>
</reference>
<keyword evidence="2" id="KW-1185">Reference proteome</keyword>
<dbReference type="EMBL" id="MU273489">
    <property type="protein sequence ID" value="KAI0035121.1"/>
    <property type="molecule type" value="Genomic_DNA"/>
</dbReference>
<name>A0ACB8QUU1_9AGAM</name>
<evidence type="ECO:0000313" key="1">
    <source>
        <dbReference type="EMBL" id="KAI0035121.1"/>
    </source>
</evidence>
<organism evidence="1 2">
    <name type="scientific">Vararia minispora EC-137</name>
    <dbReference type="NCBI Taxonomy" id="1314806"/>
    <lineage>
        <taxon>Eukaryota</taxon>
        <taxon>Fungi</taxon>
        <taxon>Dikarya</taxon>
        <taxon>Basidiomycota</taxon>
        <taxon>Agaricomycotina</taxon>
        <taxon>Agaricomycetes</taxon>
        <taxon>Russulales</taxon>
        <taxon>Lachnocladiaceae</taxon>
        <taxon>Vararia</taxon>
    </lineage>
</organism>
<dbReference type="Proteomes" id="UP000814128">
    <property type="component" value="Unassembled WGS sequence"/>
</dbReference>
<protein>
    <submittedName>
        <fullName evidence="1">Uncharacterized protein</fullName>
    </submittedName>
</protein>
<proteinExistence type="predicted"/>
<sequence>MFRALLSRVPSSAVLEVEDDTIALNVEAVRALLPAPPHLRVPWRAVCESMFAGVTAEIESTVRVLAALEDIGDAPIPLSCDPSALEAQHQITFGASSSLFDSLGLNGHSLPKIIITPCDEDNDVEACWVPLQDACFGNRLVVPAQPVVNGAFPPLALPKTALPPTRRWEYKDGHWCAVLPSFEEQARRSGLTRMLTPRKRRLTR</sequence>
<reference evidence="1" key="1">
    <citation type="submission" date="2021-02" db="EMBL/GenBank/DDBJ databases">
        <authorList>
            <consortium name="DOE Joint Genome Institute"/>
            <person name="Ahrendt S."/>
            <person name="Looney B.P."/>
            <person name="Miyauchi S."/>
            <person name="Morin E."/>
            <person name="Drula E."/>
            <person name="Courty P.E."/>
            <person name="Chicoki N."/>
            <person name="Fauchery L."/>
            <person name="Kohler A."/>
            <person name="Kuo A."/>
            <person name="Labutti K."/>
            <person name="Pangilinan J."/>
            <person name="Lipzen A."/>
            <person name="Riley R."/>
            <person name="Andreopoulos W."/>
            <person name="He G."/>
            <person name="Johnson J."/>
            <person name="Barry K.W."/>
            <person name="Grigoriev I.V."/>
            <person name="Nagy L."/>
            <person name="Hibbett D."/>
            <person name="Henrissat B."/>
            <person name="Matheny P.B."/>
            <person name="Labbe J."/>
            <person name="Martin F."/>
        </authorList>
    </citation>
    <scope>NUCLEOTIDE SEQUENCE</scope>
    <source>
        <strain evidence="1">EC-137</strain>
    </source>
</reference>
<comment type="caution">
    <text evidence="1">The sequence shown here is derived from an EMBL/GenBank/DDBJ whole genome shotgun (WGS) entry which is preliminary data.</text>
</comment>